<sequence>MRDEDQPTRRLYARRAAPDGDTSEANELAQWLRARVGGRSLRQLEGLFRSLPGPVPGPGRTQWNELLNGRKLIHPALLDEVVRKLVPLREQRLHREHGRGLLRAAQDAARLAAGPSS</sequence>
<gene>
    <name evidence="2" type="ORF">F5983_37475</name>
</gene>
<accession>A0A5N5EF86</accession>
<keyword evidence="3" id="KW-1185">Reference proteome</keyword>
<dbReference type="EMBL" id="VYUA01000097">
    <property type="protein sequence ID" value="KAB2587530.1"/>
    <property type="molecule type" value="Genomic_DNA"/>
</dbReference>
<dbReference type="RefSeq" id="WP_151514186.1">
    <property type="nucleotide sequence ID" value="NZ_VYUA01000097.1"/>
</dbReference>
<dbReference type="AlphaFoldDB" id="A0A5N5EF86"/>
<comment type="caution">
    <text evidence="2">The sequence shown here is derived from an EMBL/GenBank/DDBJ whole genome shotgun (WGS) entry which is preliminary data.</text>
</comment>
<feature type="region of interest" description="Disordered" evidence="1">
    <location>
        <begin position="1"/>
        <end position="24"/>
    </location>
</feature>
<name>A0A5N5EF86_9ACTN</name>
<dbReference type="Proteomes" id="UP000326907">
    <property type="component" value="Unassembled WGS sequence"/>
</dbReference>
<proteinExistence type="predicted"/>
<evidence type="ECO:0000256" key="1">
    <source>
        <dbReference type="SAM" id="MobiDB-lite"/>
    </source>
</evidence>
<reference evidence="2 3" key="1">
    <citation type="submission" date="2019-09" db="EMBL/GenBank/DDBJ databases">
        <authorList>
            <person name="Liu P."/>
        </authorList>
    </citation>
    <scope>NUCLEOTIDE SEQUENCE [LARGE SCALE GENOMIC DNA]</scope>
    <source>
        <strain evidence="2 3">TRM68085</strain>
    </source>
</reference>
<evidence type="ECO:0000313" key="3">
    <source>
        <dbReference type="Proteomes" id="UP000326907"/>
    </source>
</evidence>
<organism evidence="2 3">
    <name type="scientific">Streptomyces arboris</name>
    <dbReference type="NCBI Taxonomy" id="2600619"/>
    <lineage>
        <taxon>Bacteria</taxon>
        <taxon>Bacillati</taxon>
        <taxon>Actinomycetota</taxon>
        <taxon>Actinomycetes</taxon>
        <taxon>Kitasatosporales</taxon>
        <taxon>Streptomycetaceae</taxon>
        <taxon>Streptomyces</taxon>
    </lineage>
</organism>
<protein>
    <submittedName>
        <fullName evidence="2">Uncharacterized protein</fullName>
    </submittedName>
</protein>
<evidence type="ECO:0000313" key="2">
    <source>
        <dbReference type="EMBL" id="KAB2587530.1"/>
    </source>
</evidence>